<feature type="compositionally biased region" description="Acidic residues" evidence="1">
    <location>
        <begin position="23"/>
        <end position="42"/>
    </location>
</feature>
<dbReference type="KEGG" id="hhb:Hhub_2797"/>
<feature type="region of interest" description="Disordered" evidence="1">
    <location>
        <begin position="14"/>
        <end position="55"/>
    </location>
</feature>
<name>A0A0U5H3M9_9EURY</name>
<evidence type="ECO:0000313" key="3">
    <source>
        <dbReference type="EMBL" id="CQH58654.1"/>
    </source>
</evidence>
<dbReference type="AlphaFoldDB" id="A0A0U5H3M9"/>
<organism evidence="3 4">
    <name type="scientific">Halobacterium hubeiense</name>
    <dbReference type="NCBI Taxonomy" id="1407499"/>
    <lineage>
        <taxon>Archaea</taxon>
        <taxon>Methanobacteriati</taxon>
        <taxon>Methanobacteriota</taxon>
        <taxon>Stenosarchaea group</taxon>
        <taxon>Halobacteria</taxon>
        <taxon>Halobacteriales</taxon>
        <taxon>Halobacteriaceae</taxon>
        <taxon>Halobacterium</taxon>
    </lineage>
</organism>
<dbReference type="Proteomes" id="UP000066737">
    <property type="component" value="Chromosome I"/>
</dbReference>
<dbReference type="STRING" id="1407499.HHUB_2797"/>
<proteinExistence type="predicted"/>
<protein>
    <submittedName>
        <fullName evidence="3">Uncharacterized protein</fullName>
    </submittedName>
</protein>
<dbReference type="GeneID" id="26659428"/>
<dbReference type="OrthoDB" id="253484at2157"/>
<dbReference type="RefSeq" id="WP_059057209.1">
    <property type="nucleotide sequence ID" value="NZ_CEML01000001.1"/>
</dbReference>
<keyword evidence="2" id="KW-0472">Membrane</keyword>
<keyword evidence="2" id="KW-1133">Transmembrane helix</keyword>
<keyword evidence="4" id="KW-1185">Reference proteome</keyword>
<sequence>MGLIELHFHESKFDFSPSVTTGADEELAPEAADSEGDDEDIESAGWKDEGSESSSSAGVGALVALVVLVVFAALVGLKRRGGDDEDVELEA</sequence>
<dbReference type="EMBL" id="LN831302">
    <property type="protein sequence ID" value="CQH58654.1"/>
    <property type="molecule type" value="Genomic_DNA"/>
</dbReference>
<feature type="transmembrane region" description="Helical" evidence="2">
    <location>
        <begin position="57"/>
        <end position="77"/>
    </location>
</feature>
<evidence type="ECO:0000256" key="1">
    <source>
        <dbReference type="SAM" id="MobiDB-lite"/>
    </source>
</evidence>
<reference evidence="4" key="1">
    <citation type="journal article" date="2016" name="Environ. Microbiol.">
        <title>The complete genome of a viable archaeum isolated from 123-million-year-old rock salt.</title>
        <authorList>
            <person name="Jaakkola S.T."/>
            <person name="Pfeiffer F."/>
            <person name="Ravantti J.J."/>
            <person name="Guo Q."/>
            <person name="Liu Y."/>
            <person name="Chen X."/>
            <person name="Ma H."/>
            <person name="Yang C."/>
            <person name="Oksanen H.M."/>
            <person name="Bamford D.H."/>
        </authorList>
    </citation>
    <scope>NUCLEOTIDE SEQUENCE</scope>
    <source>
        <strain evidence="4">JI20-1</strain>
    </source>
</reference>
<accession>A0A0U5H3M9</accession>
<gene>
    <name evidence="3" type="ORF">HHUB_2797</name>
</gene>
<evidence type="ECO:0000256" key="2">
    <source>
        <dbReference type="SAM" id="Phobius"/>
    </source>
</evidence>
<evidence type="ECO:0000313" key="4">
    <source>
        <dbReference type="Proteomes" id="UP000066737"/>
    </source>
</evidence>
<keyword evidence="2" id="KW-0812">Transmembrane</keyword>